<organism evidence="2 3">
    <name type="scientific">Helicobacter pullorum</name>
    <dbReference type="NCBI Taxonomy" id="35818"/>
    <lineage>
        <taxon>Bacteria</taxon>
        <taxon>Pseudomonadati</taxon>
        <taxon>Campylobacterota</taxon>
        <taxon>Epsilonproteobacteria</taxon>
        <taxon>Campylobacterales</taxon>
        <taxon>Helicobacteraceae</taxon>
        <taxon>Helicobacter</taxon>
    </lineage>
</organism>
<feature type="domain" description="Tellurite resistance methyltransferase TehB-like" evidence="1">
    <location>
        <begin position="26"/>
        <end position="170"/>
    </location>
</feature>
<gene>
    <name evidence="2" type="ORF">HPU229334_03265</name>
</gene>
<dbReference type="CDD" id="cd02440">
    <property type="entry name" value="AdoMet_MTases"/>
    <property type="match status" value="1"/>
</dbReference>
<dbReference type="PANTHER" id="PTHR43861">
    <property type="entry name" value="TRANS-ACONITATE 2-METHYLTRANSFERASE-RELATED"/>
    <property type="match status" value="1"/>
</dbReference>
<protein>
    <submittedName>
        <fullName evidence="2">Tellurium resistance protein TehB</fullName>
    </submittedName>
</protein>
<dbReference type="SUPFAM" id="SSF53335">
    <property type="entry name" value="S-adenosyl-L-methionine-dependent methyltransferases"/>
    <property type="match status" value="1"/>
</dbReference>
<dbReference type="InterPro" id="IPR015985">
    <property type="entry name" value="TehB-like_dom"/>
</dbReference>
<name>A0A0N1EIP7_9HELI</name>
<dbReference type="InterPro" id="IPR029063">
    <property type="entry name" value="SAM-dependent_MTases_sf"/>
</dbReference>
<sequence length="186" mass="21376">MIKDKEKWDLQHKINPLLDNPLQLLIENIHLAPKGKALDIACGMGRNSKFMRDNGFVVDSVDISSYAISKLQNEIDINPICEDLDTFKIPPHTYDLICNSFFLERRLFPFMIEGLKKGGLLIFETFIKSDNETFNAFAKDSSHLLRKNELLKSFLDLEILFYQEKLIQRSNKDSSLALVARLVARA</sequence>
<evidence type="ECO:0000259" key="1">
    <source>
        <dbReference type="Pfam" id="PF03848"/>
    </source>
</evidence>
<dbReference type="EMBL" id="JNOC01000017">
    <property type="protein sequence ID" value="KPH56076.1"/>
    <property type="molecule type" value="Genomic_DNA"/>
</dbReference>
<evidence type="ECO:0000313" key="2">
    <source>
        <dbReference type="EMBL" id="KPH56076.1"/>
    </source>
</evidence>
<dbReference type="Gene3D" id="3.40.50.150">
    <property type="entry name" value="Vaccinia Virus protein VP39"/>
    <property type="match status" value="1"/>
</dbReference>
<accession>A0A0N1EIP7</accession>
<proteinExistence type="predicted"/>
<dbReference type="STRING" id="35818.HPU229336_08735"/>
<dbReference type="PATRIC" id="fig|35818.11.peg.644"/>
<dbReference type="RefSeq" id="WP_054197705.1">
    <property type="nucleotide sequence ID" value="NZ_JNOC01000017.1"/>
</dbReference>
<dbReference type="Pfam" id="PF03848">
    <property type="entry name" value="TehB"/>
    <property type="match status" value="1"/>
</dbReference>
<evidence type="ECO:0000313" key="3">
    <source>
        <dbReference type="Proteomes" id="UP000037997"/>
    </source>
</evidence>
<dbReference type="Proteomes" id="UP000037997">
    <property type="component" value="Unassembled WGS sequence"/>
</dbReference>
<dbReference type="AlphaFoldDB" id="A0A0N1EIP7"/>
<comment type="caution">
    <text evidence="2">The sequence shown here is derived from an EMBL/GenBank/DDBJ whole genome shotgun (WGS) entry which is preliminary data.</text>
</comment>
<reference evidence="2 3" key="1">
    <citation type="submission" date="2014-06" db="EMBL/GenBank/DDBJ databases">
        <title>Helicobacter pullorum isolates in fresh chicken meat - phenotypic and genotypic features.</title>
        <authorList>
            <person name="Borges V."/>
            <person name="Santos A."/>
            <person name="Correia C.B."/>
            <person name="Saraiva M."/>
            <person name="Menard A."/>
            <person name="Vieira L."/>
            <person name="Sampaio D.A."/>
            <person name="Gomes J.P."/>
            <person name="Oleastro M."/>
        </authorList>
    </citation>
    <scope>NUCLEOTIDE SEQUENCE [LARGE SCALE GENOMIC DNA]</scope>
    <source>
        <strain evidence="2 3">229334/12</strain>
    </source>
</reference>